<evidence type="ECO:0000256" key="1">
    <source>
        <dbReference type="ARBA" id="ARBA00022723"/>
    </source>
</evidence>
<dbReference type="Proteomes" id="UP000253782">
    <property type="component" value="Unassembled WGS sequence"/>
</dbReference>
<feature type="domain" description="PilY1 beta-propeller" evidence="5">
    <location>
        <begin position="861"/>
        <end position="1208"/>
    </location>
</feature>
<evidence type="ECO:0000259" key="5">
    <source>
        <dbReference type="Pfam" id="PF05567"/>
    </source>
</evidence>
<dbReference type="Pfam" id="PF05567">
    <property type="entry name" value="T4P_PilY1"/>
    <property type="match status" value="1"/>
</dbReference>
<dbReference type="OrthoDB" id="7156875at2"/>
<keyword evidence="4" id="KW-0732">Signal</keyword>
<dbReference type="EMBL" id="QQAH01000023">
    <property type="protein sequence ID" value="RDD79943.1"/>
    <property type="molecule type" value="Genomic_DNA"/>
</dbReference>
<gene>
    <name evidence="6" type="ORF">DVJ77_20135</name>
</gene>
<feature type="region of interest" description="Disordered" evidence="3">
    <location>
        <begin position="423"/>
        <end position="445"/>
    </location>
</feature>
<accession>A0A369UHX6</accession>
<keyword evidence="7" id="KW-1185">Reference proteome</keyword>
<evidence type="ECO:0000256" key="4">
    <source>
        <dbReference type="SAM" id="SignalP"/>
    </source>
</evidence>
<feature type="signal peptide" evidence="4">
    <location>
        <begin position="1"/>
        <end position="37"/>
    </location>
</feature>
<dbReference type="GO" id="GO:0046872">
    <property type="term" value="F:metal ion binding"/>
    <property type="evidence" value="ECO:0007669"/>
    <property type="project" value="UniProtKB-KW"/>
</dbReference>
<comment type="caution">
    <text evidence="6">The sequence shown here is derived from an EMBL/GenBank/DDBJ whole genome shotgun (WGS) entry which is preliminary data.</text>
</comment>
<dbReference type="InterPro" id="IPR008707">
    <property type="entry name" value="B-propeller_PilY1"/>
</dbReference>
<sequence length="1382" mass="144444">MFSRRLMSKHMILERMRQTSLAMMLTLVGGFAAPVQAATTIPVGAVELSPTPPNMTQAVAPNIVMTFDDSGSMQSTRLNDNPPFTTDNQGNTINGLPDWSDGPWRCANVVDPDHLTASDKAMRAIAMNGVYYNPNITYQPPSNADGTDFKAADSTLKNVWVDGIAVNRPMGAVATSTTAYNNNPDLDRPSSGSVTNLTGTNGGQTDNRWLCGTGSAAGGGGGDQWSGSSPMDGNTYTLSDGTSVTYPVGGPYYYRLMTGVTVNLNAYGSPASTADLNTLYTASNWEAVPVPSAQYQNFANWYAYYRTRNQMARTSISRVFSALAAKTTDGGFGSNIRVLWQNLNTSTYKLPAAAIISSLIDTKNCTSGATASPSGLQSPTGVKTPPDCYRSAFYNWLFQVPASGGTPTRSAVTRAGKFYTRGNGNTGASGNLKDPYWQPPQTGTGDGNELACRQNFHMLVTDGLWNGGNDGPARSTLTLPSTISTLPDTVAFPSAASAGVTSIYADVLDGGDTGYASLSDIAFHYWATNLRSDLYVPASGKFVAPYMPDKTTGVVTTSTLSGSKVGAANVNNEIYFNPANDPATWPHMSEYLVGLGVNGQLNFSTDTNCSSGASDSTDACLLRKGQSNSSGSAGWPTPDGSGGGIAANIDDTWHAALAGRGQFFSAGSPKDLVDQLTSILASITARSVPAVTSALNTSVLTQGALGFATGYSTADWSGVLIALTVNTDGTVSTTSLWDAGAILTDSKQTDPTKRQILSAKEKADGSFDTGVAFKTFANLDSAGQTLIKGTPASTDATNDTGQARVDWLRGVRTLETSGVFRSRNTLLGAVINSQAVYVAYPASGYRNTWPSGSPEANAAAETPSRSYEQFVSDNLSRKATVYVGANDGMLHAFDASQVSDGGTPPKLIPTSTAGQELWAYVPRSVYANLGGLTSKTKFSFSPTVDATPITRDVFFSSGTNTGWHTILVGGLRLGGRGVYALDITDPTTVTEANASTKVLWEFNADAPVATNGADPSHLGYTFGQPNIGRLANGKWVVLVPGGYFPDCSKGDKPVNCATAPAASNTYSSLFVLDAQTGALIQELKTPTTLTDGAGNTINSYGLASVVLGDYNNDQVDDVAFAGDLVGNLWRFDLTDADPTKWTISLAYQPATAGAQPITSMPRLFPDPATNRFIVVFGTGKYLGAGDNSSASAITQSIYGIRDFNTGTPVKHADLVAQTLVEAAGTTNANTTARGLTDYAVDSTKGGWYIDLNLTTAAGERVVVTPSALFDTNRAIVTTLIPSTADPCNASIQGAVMVLNAATGGSGGGLSNPTVSTWTGTSIYRVVGGIVNNPPTSGSVPVATAVGGGKLYTPGLGLAGGGVLSIDDAIWRRRSWRKLNNDQ</sequence>
<name>A0A369UHX6_9GAMM</name>
<reference evidence="6 7" key="1">
    <citation type="submission" date="2018-07" db="EMBL/GenBank/DDBJ databases">
        <title>Dyella tabacisoli L4-6T, whole genome shotgun sequence.</title>
        <authorList>
            <person name="Zhou X.-K."/>
            <person name="Li W.-J."/>
            <person name="Duan Y.-Q."/>
        </authorList>
    </citation>
    <scope>NUCLEOTIDE SEQUENCE [LARGE SCALE GENOMIC DNA]</scope>
    <source>
        <strain evidence="6 7">L4-6</strain>
    </source>
</reference>
<proteinExistence type="predicted"/>
<keyword evidence="1" id="KW-0479">Metal-binding</keyword>
<evidence type="ECO:0000313" key="6">
    <source>
        <dbReference type="EMBL" id="RDD79943.1"/>
    </source>
</evidence>
<evidence type="ECO:0000313" key="7">
    <source>
        <dbReference type="Proteomes" id="UP000253782"/>
    </source>
</evidence>
<dbReference type="RefSeq" id="WP_114847323.1">
    <property type="nucleotide sequence ID" value="NZ_JBHSPE010000005.1"/>
</dbReference>
<evidence type="ECO:0000256" key="3">
    <source>
        <dbReference type="SAM" id="MobiDB-lite"/>
    </source>
</evidence>
<protein>
    <recommendedName>
        <fullName evidence="5">PilY1 beta-propeller domain-containing protein</fullName>
    </recommendedName>
</protein>
<keyword evidence="2" id="KW-0106">Calcium</keyword>
<evidence type="ECO:0000256" key="2">
    <source>
        <dbReference type="ARBA" id="ARBA00022837"/>
    </source>
</evidence>
<organism evidence="6 7">
    <name type="scientific">Dyella tabacisoli</name>
    <dbReference type="NCBI Taxonomy" id="2282381"/>
    <lineage>
        <taxon>Bacteria</taxon>
        <taxon>Pseudomonadati</taxon>
        <taxon>Pseudomonadota</taxon>
        <taxon>Gammaproteobacteria</taxon>
        <taxon>Lysobacterales</taxon>
        <taxon>Rhodanobacteraceae</taxon>
        <taxon>Dyella</taxon>
    </lineage>
</organism>
<feature type="chain" id="PRO_5016994273" description="PilY1 beta-propeller domain-containing protein" evidence="4">
    <location>
        <begin position="38"/>
        <end position="1382"/>
    </location>
</feature>